<evidence type="ECO:0000313" key="8">
    <source>
        <dbReference type="EMBL" id="XDJ86646.1"/>
    </source>
</evidence>
<proteinExistence type="inferred from homology"/>
<dbReference type="AlphaFoldDB" id="A0AB39EN77"/>
<keyword evidence="3" id="KW-0862">Zinc</keyword>
<feature type="active site" description="Proton donor/acceptor" evidence="2">
    <location>
        <position position="194"/>
    </location>
</feature>
<sequence length="283" mass="31464">MVMPRIFDTRVCELGEGALWHPLRQQFFWFDILGRKLLSRSGHLPGVWHFDRMASAAGWLDAERLLLATETGLAILDLPSGRLTNHWTFPSADAALRSNDGRADRRHGFWFSTMGKRAQPGAGAIYRYFQGEVRQLFNGLTIPNSICFSPEGEHAYFSDTARHIVWRQALDADGWPIGRQEVFLDLTAEALNPDGAVVDSAGGLWCAHWGAGAVMRYGPDARRTHTFPTGAAHVSCPAFGRRDLRCLLLTTAREGLSDPDPIQGMTYLLNAPIRGLPEPRVIL</sequence>
<gene>
    <name evidence="7" type="ORF">ABRY91_08790</name>
    <name evidence="5" type="ORF">ABRY92_10570</name>
    <name evidence="6" type="ORF">ABRZ03_06425</name>
    <name evidence="8" type="ORF">ABRZ08_09105</name>
</gene>
<dbReference type="InterPro" id="IPR005511">
    <property type="entry name" value="SMP-30"/>
</dbReference>
<dbReference type="InterPro" id="IPR013658">
    <property type="entry name" value="SGL"/>
</dbReference>
<dbReference type="GO" id="GO:0005509">
    <property type="term" value="F:calcium ion binding"/>
    <property type="evidence" value="ECO:0007669"/>
    <property type="project" value="TreeGrafter"/>
</dbReference>
<evidence type="ECO:0000256" key="2">
    <source>
        <dbReference type="PIRSR" id="PIRSR605511-1"/>
    </source>
</evidence>
<dbReference type="Gene3D" id="2.120.10.30">
    <property type="entry name" value="TolB, C-terminal domain"/>
    <property type="match status" value="1"/>
</dbReference>
<accession>A0AB39EN77</accession>
<dbReference type="PRINTS" id="PR01790">
    <property type="entry name" value="SMP30FAMILY"/>
</dbReference>
<dbReference type="PANTHER" id="PTHR10907">
    <property type="entry name" value="REGUCALCIN"/>
    <property type="match status" value="1"/>
</dbReference>
<dbReference type="GO" id="GO:0019853">
    <property type="term" value="P:L-ascorbic acid biosynthetic process"/>
    <property type="evidence" value="ECO:0007669"/>
    <property type="project" value="TreeGrafter"/>
</dbReference>
<dbReference type="GO" id="GO:0004341">
    <property type="term" value="F:gluconolactonase activity"/>
    <property type="evidence" value="ECO:0007669"/>
    <property type="project" value="TreeGrafter"/>
</dbReference>
<reference evidence="7" key="1">
    <citation type="submission" date="2024-05" db="EMBL/GenBank/DDBJ databases">
        <authorList>
            <person name="Luo Y.-C."/>
            <person name="Nicholds J."/>
            <person name="Mortimer T."/>
            <person name="Maboni G."/>
        </authorList>
    </citation>
    <scope>NUCLEOTIDE SEQUENCE</scope>
    <source>
        <strain evidence="8">140124</strain>
        <strain evidence="7">145849</strain>
        <strain evidence="6">145850</strain>
        <strain evidence="5">145852</strain>
    </source>
</reference>
<dbReference type="EMBL" id="CP158261">
    <property type="protein sequence ID" value="XDJ67843.1"/>
    <property type="molecule type" value="Genomic_DNA"/>
</dbReference>
<feature type="binding site" evidence="3">
    <location>
        <position position="97"/>
    </location>
    <ligand>
        <name>substrate</name>
    </ligand>
</feature>
<dbReference type="SUPFAM" id="SSF63829">
    <property type="entry name" value="Calcium-dependent phosphotriesterase"/>
    <property type="match status" value="1"/>
</dbReference>
<evidence type="ECO:0000256" key="1">
    <source>
        <dbReference type="ARBA" id="ARBA00008853"/>
    </source>
</evidence>
<dbReference type="EMBL" id="CP158268">
    <property type="protein sequence ID" value="XDJ86646.1"/>
    <property type="molecule type" value="Genomic_DNA"/>
</dbReference>
<evidence type="ECO:0000313" key="6">
    <source>
        <dbReference type="EMBL" id="XDJ65123.1"/>
    </source>
</evidence>
<keyword evidence="3" id="KW-0479">Metal-binding</keyword>
<comment type="cofactor">
    <cofactor evidence="3">
        <name>Zn(2+)</name>
        <dbReference type="ChEBI" id="CHEBI:29105"/>
    </cofactor>
    <text evidence="3">Binds 1 divalent metal cation per subunit.</text>
</comment>
<protein>
    <submittedName>
        <fullName evidence="7">SMP-30/gluconolactonase/LRE family protein</fullName>
    </submittedName>
</protein>
<feature type="domain" description="SMP-30/Gluconolactonase/LRE-like region" evidence="4">
    <location>
        <begin position="14"/>
        <end position="253"/>
    </location>
</feature>
<feature type="binding site" evidence="3">
    <location>
        <position position="194"/>
    </location>
    <ligand>
        <name>a divalent metal cation</name>
        <dbReference type="ChEBI" id="CHEBI:60240"/>
    </ligand>
</feature>
<dbReference type="RefSeq" id="WP_368642806.1">
    <property type="nucleotide sequence ID" value="NZ_CP158259.1"/>
</dbReference>
<evidence type="ECO:0000259" key="4">
    <source>
        <dbReference type="Pfam" id="PF08450"/>
    </source>
</evidence>
<dbReference type="Pfam" id="PF08450">
    <property type="entry name" value="SGL"/>
    <property type="match status" value="1"/>
</dbReference>
<evidence type="ECO:0000256" key="3">
    <source>
        <dbReference type="PIRSR" id="PIRSR605511-2"/>
    </source>
</evidence>
<feature type="binding site" evidence="3">
    <location>
        <position position="16"/>
    </location>
    <ligand>
        <name>a divalent metal cation</name>
        <dbReference type="ChEBI" id="CHEBI:60240"/>
    </ligand>
</feature>
<feature type="binding site" evidence="3">
    <location>
        <position position="144"/>
    </location>
    <ligand>
        <name>a divalent metal cation</name>
        <dbReference type="ChEBI" id="CHEBI:60240"/>
    </ligand>
</feature>
<dbReference type="EMBL" id="CP158259">
    <property type="protein sequence ID" value="XDJ62439.1"/>
    <property type="molecule type" value="Genomic_DNA"/>
</dbReference>
<feature type="binding site" evidence="3">
    <location>
        <position position="99"/>
    </location>
    <ligand>
        <name>substrate</name>
    </ligand>
</feature>
<name>A0AB39EN77_9BURK</name>
<evidence type="ECO:0000313" key="7">
    <source>
        <dbReference type="EMBL" id="XDJ67843.1"/>
    </source>
</evidence>
<dbReference type="InterPro" id="IPR011042">
    <property type="entry name" value="6-blade_b-propeller_TolB-like"/>
</dbReference>
<dbReference type="PANTHER" id="PTHR10907:SF47">
    <property type="entry name" value="REGUCALCIN"/>
    <property type="match status" value="1"/>
</dbReference>
<organism evidence="7">
    <name type="scientific">Castellaniella ginsengisoli</name>
    <dbReference type="NCBI Taxonomy" id="546114"/>
    <lineage>
        <taxon>Bacteria</taxon>
        <taxon>Pseudomonadati</taxon>
        <taxon>Pseudomonadota</taxon>
        <taxon>Betaproteobacteria</taxon>
        <taxon>Burkholderiales</taxon>
        <taxon>Alcaligenaceae</taxon>
        <taxon>Castellaniella</taxon>
    </lineage>
</organism>
<dbReference type="EMBL" id="CP158260">
    <property type="protein sequence ID" value="XDJ65123.1"/>
    <property type="molecule type" value="Genomic_DNA"/>
</dbReference>
<evidence type="ECO:0000313" key="5">
    <source>
        <dbReference type="EMBL" id="XDJ62439.1"/>
    </source>
</evidence>
<comment type="similarity">
    <text evidence="1">Belongs to the SMP-30/CGR1 family.</text>
</comment>